<feature type="compositionally biased region" description="Basic and acidic residues" evidence="5">
    <location>
        <begin position="133"/>
        <end position="153"/>
    </location>
</feature>
<keyword evidence="3" id="KW-0804">Transcription</keyword>
<reference evidence="8" key="1">
    <citation type="submission" date="2025-08" db="UniProtKB">
        <authorList>
            <consortium name="Ensembl"/>
        </authorList>
    </citation>
    <scope>IDENTIFICATION</scope>
</reference>
<accession>A0A8C6W3G9</accession>
<keyword evidence="4" id="KW-0539">Nucleus</keyword>
<dbReference type="Ensembl" id="ENSNGAT00000008786.1">
    <property type="protein sequence ID" value="ENSNGAP00000005169.1"/>
    <property type="gene ID" value="ENSNGAG00000007246.1"/>
</dbReference>
<organism evidence="8 9">
    <name type="scientific">Nannospalax galili</name>
    <name type="common">Northern Israeli blind subterranean mole rat</name>
    <name type="synonym">Spalax galili</name>
    <dbReference type="NCBI Taxonomy" id="1026970"/>
    <lineage>
        <taxon>Eukaryota</taxon>
        <taxon>Metazoa</taxon>
        <taxon>Chordata</taxon>
        <taxon>Craniata</taxon>
        <taxon>Vertebrata</taxon>
        <taxon>Euteleostomi</taxon>
        <taxon>Mammalia</taxon>
        <taxon>Eutheria</taxon>
        <taxon>Euarchontoglires</taxon>
        <taxon>Glires</taxon>
        <taxon>Rodentia</taxon>
        <taxon>Myomorpha</taxon>
        <taxon>Muroidea</taxon>
        <taxon>Spalacidae</taxon>
        <taxon>Spalacinae</taxon>
        <taxon>Nannospalax</taxon>
    </lineage>
</organism>
<dbReference type="GO" id="GO:0048731">
    <property type="term" value="P:system development"/>
    <property type="evidence" value="ECO:0007669"/>
    <property type="project" value="TreeGrafter"/>
</dbReference>
<comment type="subcellular location">
    <subcellularLocation>
        <location evidence="1">Nucleus</location>
    </subcellularLocation>
</comment>
<evidence type="ECO:0000256" key="5">
    <source>
        <dbReference type="SAM" id="MobiDB-lite"/>
    </source>
</evidence>
<dbReference type="GO" id="GO:0003682">
    <property type="term" value="F:chromatin binding"/>
    <property type="evidence" value="ECO:0007669"/>
    <property type="project" value="InterPro"/>
</dbReference>
<evidence type="ECO:0000313" key="9">
    <source>
        <dbReference type="Proteomes" id="UP000694381"/>
    </source>
</evidence>
<evidence type="ECO:0000256" key="2">
    <source>
        <dbReference type="ARBA" id="ARBA00023015"/>
    </source>
</evidence>
<keyword evidence="2" id="KW-0805">Transcription regulation</keyword>
<dbReference type="Proteomes" id="UP000694381">
    <property type="component" value="Unassembled WGS sequence"/>
</dbReference>
<feature type="domain" description="Developmental pluripotency-associated protein 2/4 central" evidence="7">
    <location>
        <begin position="120"/>
        <end position="197"/>
    </location>
</feature>
<protein>
    <recommendedName>
        <fullName evidence="10">Developmental pluripotency-associated protein 2</fullName>
    </recommendedName>
</protein>
<dbReference type="OMA" id="FCPKHSC"/>
<dbReference type="PANTHER" id="PTHR16073">
    <property type="entry name" value="DCR DOMAIN-CONTAINING PROTEIN"/>
    <property type="match status" value="1"/>
</dbReference>
<dbReference type="Pfam" id="PF14047">
    <property type="entry name" value="DCR"/>
    <property type="match status" value="1"/>
</dbReference>
<proteinExistence type="predicted"/>
<dbReference type="GeneTree" id="ENSGT00390000004871"/>
<feature type="domain" description="Developmental pluripotency-associated protein 2/4 C-terminal" evidence="6">
    <location>
        <begin position="202"/>
        <end position="269"/>
    </location>
</feature>
<evidence type="ECO:0000313" key="8">
    <source>
        <dbReference type="Ensembl" id="ENSNGAP00000005169.1"/>
    </source>
</evidence>
<evidence type="ECO:0008006" key="10">
    <source>
        <dbReference type="Google" id="ProtNLM"/>
    </source>
</evidence>
<evidence type="ECO:0000256" key="3">
    <source>
        <dbReference type="ARBA" id="ARBA00023163"/>
    </source>
</evidence>
<dbReference type="GO" id="GO:0005654">
    <property type="term" value="C:nucleoplasm"/>
    <property type="evidence" value="ECO:0007669"/>
    <property type="project" value="Ensembl"/>
</dbReference>
<dbReference type="AlphaFoldDB" id="A0A8C6W3G9"/>
<evidence type="ECO:0000259" key="6">
    <source>
        <dbReference type="Pfam" id="PF14047"/>
    </source>
</evidence>
<feature type="region of interest" description="Disordered" evidence="5">
    <location>
        <begin position="133"/>
        <end position="155"/>
    </location>
</feature>
<dbReference type="InterPro" id="IPR025891">
    <property type="entry name" value="Dppa2/4_C_dom"/>
</dbReference>
<name>A0A8C6W3G9_NANGA</name>
<sequence>MNHFGYFLVEELDEESVILTLVPVIEEPITGHLMESNYEILNQRLDMSTRSLVLMAGCVILDKRRCKEPALPVPDILPPINNVSRNTLRDWCQQFQLSTDGEKIQVYLRLQRHAYPDQKYDIPSTSWEARLKADSWKSKEPRHQESSNRKDKTTNMAEVVTSAQESILAAWGRIAKRATQPLAVNSCPLPTDEEAFLPQTFGARWCVVHGRLLPADMQRGWVRLKFHAGQTWVPDTPTRMISLFLLPSCVFPSLGIEDNMLCPECVQNNKKIMKKLTTTTERDSEEDQNMLPPNMPP</sequence>
<keyword evidence="9" id="KW-1185">Reference proteome</keyword>
<evidence type="ECO:0000256" key="1">
    <source>
        <dbReference type="ARBA" id="ARBA00004123"/>
    </source>
</evidence>
<feature type="region of interest" description="Disordered" evidence="5">
    <location>
        <begin position="278"/>
        <end position="297"/>
    </location>
</feature>
<reference evidence="8" key="2">
    <citation type="submission" date="2025-09" db="UniProtKB">
        <authorList>
            <consortium name="Ensembl"/>
        </authorList>
    </citation>
    <scope>IDENTIFICATION</scope>
</reference>
<dbReference type="Pfam" id="PF14049">
    <property type="entry name" value="Dppa2_A"/>
    <property type="match status" value="1"/>
</dbReference>
<gene>
    <name evidence="8" type="primary">Dppa2</name>
</gene>
<evidence type="ECO:0000256" key="4">
    <source>
        <dbReference type="ARBA" id="ARBA00023242"/>
    </source>
</evidence>
<dbReference type="InterPro" id="IPR025892">
    <property type="entry name" value="Dppa2/4_central_dom"/>
</dbReference>
<evidence type="ECO:0000259" key="7">
    <source>
        <dbReference type="Pfam" id="PF14049"/>
    </source>
</evidence>
<dbReference type="PANTHER" id="PTHR16073:SF10">
    <property type="entry name" value="DEVELOPMENTAL PLURIPOTENCY-ASSOCIATED PROTEIN 2"/>
    <property type="match status" value="1"/>
</dbReference>
<dbReference type="InterPro" id="IPR039590">
    <property type="entry name" value="Dppa2/4"/>
</dbReference>